<accession>A0A4W5LRD7</accession>
<dbReference type="STRING" id="62062.ENSHHUP00000027680"/>
<evidence type="ECO:0000313" key="2">
    <source>
        <dbReference type="Ensembl" id="ENSHHUP00000027680.1"/>
    </source>
</evidence>
<reference evidence="2" key="2">
    <citation type="submission" date="2025-08" db="UniProtKB">
        <authorList>
            <consortium name="Ensembl"/>
        </authorList>
    </citation>
    <scope>IDENTIFICATION</scope>
</reference>
<reference evidence="2" key="3">
    <citation type="submission" date="2025-09" db="UniProtKB">
        <authorList>
            <consortium name="Ensembl"/>
        </authorList>
    </citation>
    <scope>IDENTIFICATION</scope>
</reference>
<reference evidence="3" key="1">
    <citation type="submission" date="2018-06" db="EMBL/GenBank/DDBJ databases">
        <title>Genome assembly of Danube salmon.</title>
        <authorList>
            <person name="Macqueen D.J."/>
            <person name="Gundappa M.K."/>
        </authorList>
    </citation>
    <scope>NUCLEOTIDE SEQUENCE [LARGE SCALE GENOMIC DNA]</scope>
</reference>
<organism evidence="2 3">
    <name type="scientific">Hucho hucho</name>
    <name type="common">huchen</name>
    <dbReference type="NCBI Taxonomy" id="62062"/>
    <lineage>
        <taxon>Eukaryota</taxon>
        <taxon>Metazoa</taxon>
        <taxon>Chordata</taxon>
        <taxon>Craniata</taxon>
        <taxon>Vertebrata</taxon>
        <taxon>Euteleostomi</taxon>
        <taxon>Actinopterygii</taxon>
        <taxon>Neopterygii</taxon>
        <taxon>Teleostei</taxon>
        <taxon>Protacanthopterygii</taxon>
        <taxon>Salmoniformes</taxon>
        <taxon>Salmonidae</taxon>
        <taxon>Salmoninae</taxon>
        <taxon>Hucho</taxon>
    </lineage>
</organism>
<proteinExistence type="predicted"/>
<dbReference type="AlphaFoldDB" id="A0A4W5LRD7"/>
<feature type="region of interest" description="Disordered" evidence="1">
    <location>
        <begin position="1"/>
        <end position="99"/>
    </location>
</feature>
<evidence type="ECO:0000313" key="3">
    <source>
        <dbReference type="Proteomes" id="UP000314982"/>
    </source>
</evidence>
<dbReference type="Ensembl" id="ENSHHUT00000028787.1">
    <property type="protein sequence ID" value="ENSHHUP00000027680.1"/>
    <property type="gene ID" value="ENSHHUG00000017586.1"/>
</dbReference>
<dbReference type="Proteomes" id="UP000314982">
    <property type="component" value="Unassembled WGS sequence"/>
</dbReference>
<evidence type="ECO:0000256" key="1">
    <source>
        <dbReference type="SAM" id="MobiDB-lite"/>
    </source>
</evidence>
<name>A0A4W5LRD7_9TELE</name>
<sequence>MPDVRLAATGMDSCPGSDEDTEDELEAARRHSSTRHRLLLSSTSRQLVGESNRPSFRPGLEGGSSDEEADSGRNPPLTGLEHRYSAEGQVINTVTGNIH</sequence>
<protein>
    <submittedName>
        <fullName evidence="2">Uncharacterized protein</fullName>
    </submittedName>
</protein>
<feature type="compositionally biased region" description="Polar residues" evidence="1">
    <location>
        <begin position="90"/>
        <end position="99"/>
    </location>
</feature>
<dbReference type="GeneTree" id="ENSGT00970000196949"/>
<keyword evidence="3" id="KW-1185">Reference proteome</keyword>